<dbReference type="Proteomes" id="UP001345963">
    <property type="component" value="Unassembled WGS sequence"/>
</dbReference>
<name>A0ABU7AW93_9TELE</name>
<proteinExistence type="predicted"/>
<feature type="compositionally biased region" description="Low complexity" evidence="1">
    <location>
        <begin position="21"/>
        <end position="38"/>
    </location>
</feature>
<evidence type="ECO:0000313" key="3">
    <source>
        <dbReference type="Proteomes" id="UP001345963"/>
    </source>
</evidence>
<organism evidence="2 3">
    <name type="scientific">Ataeniobius toweri</name>
    <dbReference type="NCBI Taxonomy" id="208326"/>
    <lineage>
        <taxon>Eukaryota</taxon>
        <taxon>Metazoa</taxon>
        <taxon>Chordata</taxon>
        <taxon>Craniata</taxon>
        <taxon>Vertebrata</taxon>
        <taxon>Euteleostomi</taxon>
        <taxon>Actinopterygii</taxon>
        <taxon>Neopterygii</taxon>
        <taxon>Teleostei</taxon>
        <taxon>Neoteleostei</taxon>
        <taxon>Acanthomorphata</taxon>
        <taxon>Ovalentaria</taxon>
        <taxon>Atherinomorphae</taxon>
        <taxon>Cyprinodontiformes</taxon>
        <taxon>Goodeidae</taxon>
        <taxon>Ataeniobius</taxon>
    </lineage>
</organism>
<keyword evidence="3" id="KW-1185">Reference proteome</keyword>
<dbReference type="EMBL" id="JAHUTI010030282">
    <property type="protein sequence ID" value="MED6241904.1"/>
    <property type="molecule type" value="Genomic_DNA"/>
</dbReference>
<accession>A0ABU7AW93</accession>
<sequence>MTGLVWMFFKVEWTQSGLGGCKLSSSKSGESSAEPWSSRRTGFSCPRIPLPSVGLVWEFRKFGLLPGFL</sequence>
<evidence type="ECO:0000256" key="1">
    <source>
        <dbReference type="SAM" id="MobiDB-lite"/>
    </source>
</evidence>
<protein>
    <submittedName>
        <fullName evidence="2">Uncharacterized protein</fullName>
    </submittedName>
</protein>
<reference evidence="2 3" key="1">
    <citation type="submission" date="2021-07" db="EMBL/GenBank/DDBJ databases">
        <authorList>
            <person name="Palmer J.M."/>
        </authorList>
    </citation>
    <scope>NUCLEOTIDE SEQUENCE [LARGE SCALE GENOMIC DNA]</scope>
    <source>
        <strain evidence="2 3">AT_MEX2019</strain>
        <tissue evidence="2">Muscle</tissue>
    </source>
</reference>
<feature type="region of interest" description="Disordered" evidence="1">
    <location>
        <begin position="21"/>
        <end position="41"/>
    </location>
</feature>
<comment type="caution">
    <text evidence="2">The sequence shown here is derived from an EMBL/GenBank/DDBJ whole genome shotgun (WGS) entry which is preliminary data.</text>
</comment>
<gene>
    <name evidence="2" type="ORF">ATANTOWER_029749</name>
</gene>
<evidence type="ECO:0000313" key="2">
    <source>
        <dbReference type="EMBL" id="MED6241904.1"/>
    </source>
</evidence>